<feature type="compositionally biased region" description="Low complexity" evidence="1">
    <location>
        <begin position="161"/>
        <end position="176"/>
    </location>
</feature>
<feature type="chain" id="PRO_5026869411" evidence="2">
    <location>
        <begin position="27"/>
        <end position="193"/>
    </location>
</feature>
<dbReference type="Pfam" id="PF09923">
    <property type="entry name" value="DUF2155"/>
    <property type="match status" value="1"/>
</dbReference>
<evidence type="ECO:0000256" key="1">
    <source>
        <dbReference type="SAM" id="MobiDB-lite"/>
    </source>
</evidence>
<feature type="region of interest" description="Disordered" evidence="1">
    <location>
        <begin position="147"/>
        <end position="193"/>
    </location>
</feature>
<feature type="signal peptide" evidence="2">
    <location>
        <begin position="1"/>
        <end position="26"/>
    </location>
</feature>
<evidence type="ECO:0000256" key="2">
    <source>
        <dbReference type="SAM" id="SignalP"/>
    </source>
</evidence>
<evidence type="ECO:0000313" key="4">
    <source>
        <dbReference type="Proteomes" id="UP000503339"/>
    </source>
</evidence>
<name>A0A6M7UKG7_9HYPH</name>
<dbReference type="AlphaFoldDB" id="A0A6M7UKG7"/>
<dbReference type="EMBL" id="CP033361">
    <property type="protein sequence ID" value="QKC77644.1"/>
    <property type="molecule type" value="Genomic_DNA"/>
</dbReference>
<evidence type="ECO:0000313" key="3">
    <source>
        <dbReference type="EMBL" id="QKC77644.1"/>
    </source>
</evidence>
<organism evidence="3 4">
    <name type="scientific">Mesorhizobium erdmanii</name>
    <dbReference type="NCBI Taxonomy" id="1777866"/>
    <lineage>
        <taxon>Bacteria</taxon>
        <taxon>Pseudomonadati</taxon>
        <taxon>Pseudomonadota</taxon>
        <taxon>Alphaproteobacteria</taxon>
        <taxon>Hyphomicrobiales</taxon>
        <taxon>Phyllobacteriaceae</taxon>
        <taxon>Mesorhizobium</taxon>
    </lineage>
</organism>
<dbReference type="KEGG" id="merd:EB233_20830"/>
<accession>A0A6M7UKG7</accession>
<keyword evidence="4" id="KW-1185">Reference proteome</keyword>
<reference evidence="3 4" key="1">
    <citation type="submission" date="2018-10" db="EMBL/GenBank/DDBJ databases">
        <authorList>
            <person name="Perry B.J."/>
            <person name="Sullivan J.T."/>
            <person name="Murphy R.J.T."/>
            <person name="Ramsay J.P."/>
            <person name="Ronson C.W."/>
        </authorList>
    </citation>
    <scope>NUCLEOTIDE SEQUENCE [LARGE SCALE GENOMIC DNA]</scope>
    <source>
        <strain evidence="3 4">NZP2014</strain>
    </source>
</reference>
<protein>
    <submittedName>
        <fullName evidence="3">DUF2155 domain-containing protein</fullName>
    </submittedName>
</protein>
<sequence>MSFFNPISTGGLALAASLAVSTAAFAASPTPAAPAAAAPAAPSGTDRITNPIAEFAGIDKITGRIITFDVYIDETVQFGALQVTPRVCYSRPQTEEPKTDSFVEVDEITLDRKIRRIFTGWMFAESPGLNAVEHAVYDVWLKECKQKSDVPPPDAAKADASKPAATKPASAKLKPAVTPDATESDPAEPATTN</sequence>
<keyword evidence="2" id="KW-0732">Signal</keyword>
<dbReference type="RefSeq" id="WP_064991471.1">
    <property type="nucleotide sequence ID" value="NZ_CP033361.1"/>
</dbReference>
<gene>
    <name evidence="3" type="ORF">EB233_20830</name>
</gene>
<proteinExistence type="predicted"/>
<dbReference type="Proteomes" id="UP000503339">
    <property type="component" value="Chromosome"/>
</dbReference>
<dbReference type="InterPro" id="IPR019225">
    <property type="entry name" value="DUF2155"/>
</dbReference>